<name>A0A9E1LY06_9FIRM</name>
<dbReference type="InterPro" id="IPR027417">
    <property type="entry name" value="P-loop_NTPase"/>
</dbReference>
<dbReference type="AlphaFoldDB" id="A0A9E1LY06"/>
<dbReference type="Gene3D" id="3.40.50.300">
    <property type="entry name" value="P-loop containing nucleotide triphosphate hydrolases"/>
    <property type="match status" value="1"/>
</dbReference>
<evidence type="ECO:0008006" key="3">
    <source>
        <dbReference type="Google" id="ProtNLM"/>
    </source>
</evidence>
<sequence length="179" mass="20207">MNQSKYIYLLAGPSGSGKSSVARKITEWYGFKEVWSYTERPPRYAGEPGHIFVTPEEFDAAGPMCAFTLYNGYRYGVPQSEIDSSLLYVIDPAGIEYMKNHYAGSKGIAVIGIWVPEGVRRERMISRGDAPAMADERLRIDAEEFKTLHLMSDVWLRNMDLDVTAEMVSAYIFAKEKQA</sequence>
<evidence type="ECO:0000313" key="2">
    <source>
        <dbReference type="Proteomes" id="UP000811365"/>
    </source>
</evidence>
<organism evidence="1 2">
    <name type="scientific">Faecalibacterium prausnitzii</name>
    <dbReference type="NCBI Taxonomy" id="853"/>
    <lineage>
        <taxon>Bacteria</taxon>
        <taxon>Bacillati</taxon>
        <taxon>Bacillota</taxon>
        <taxon>Clostridia</taxon>
        <taxon>Eubacteriales</taxon>
        <taxon>Oscillospiraceae</taxon>
        <taxon>Faecalibacterium</taxon>
    </lineage>
</organism>
<evidence type="ECO:0000313" key="1">
    <source>
        <dbReference type="EMBL" id="MBS6621748.1"/>
    </source>
</evidence>
<gene>
    <name evidence="1" type="ORF">KH315_06235</name>
</gene>
<proteinExistence type="predicted"/>
<reference evidence="1" key="1">
    <citation type="submission" date="2021-02" db="EMBL/GenBank/DDBJ databases">
        <title>Infant gut strain persistence is associated with maternal origin, phylogeny, and functional potential including surface adhesion and iron acquisition.</title>
        <authorList>
            <person name="Lou Y.C."/>
        </authorList>
    </citation>
    <scope>NUCLEOTIDE SEQUENCE</scope>
    <source>
        <strain evidence="1">L2_039_000G1_dasL2_039_000G1_maxbin2.maxbin.077</strain>
    </source>
</reference>
<dbReference type="EMBL" id="JAGZYH010000019">
    <property type="protein sequence ID" value="MBS6621748.1"/>
    <property type="molecule type" value="Genomic_DNA"/>
</dbReference>
<comment type="caution">
    <text evidence="1">The sequence shown here is derived from an EMBL/GenBank/DDBJ whole genome shotgun (WGS) entry which is preliminary data.</text>
</comment>
<dbReference type="SUPFAM" id="SSF52540">
    <property type="entry name" value="P-loop containing nucleoside triphosphate hydrolases"/>
    <property type="match status" value="1"/>
</dbReference>
<dbReference type="Proteomes" id="UP000811365">
    <property type="component" value="Unassembled WGS sequence"/>
</dbReference>
<protein>
    <recommendedName>
        <fullName evidence="3">Guanylate kinase</fullName>
    </recommendedName>
</protein>
<accession>A0A9E1LY06</accession>